<sequence>MKKINDSELGIRAFYDSTADKVVMERTVTGDFNKDPHTFLGAEIGYNGTNAGFIANVLQMKAGAESPAGSGVWKTTETGGTNAKFTYNSSLTVEPPTNEYKINNIQFNFKQVTAGEETVTVGNNTNAAFDSIVKFVNKYNEMIEKINGKLDEKRYRDYQPLSDDEKEVMEEKQIELWEEKAKSGLIRNDSTIQWIE</sequence>
<dbReference type="PANTHER" id="PTHR30288">
    <property type="entry name" value="FLAGELLAR CAP/ASSEMBLY PROTEIN FLID"/>
    <property type="match status" value="1"/>
</dbReference>
<dbReference type="PANTHER" id="PTHR30288:SF0">
    <property type="entry name" value="FLAGELLAR HOOK-ASSOCIATED PROTEIN 2"/>
    <property type="match status" value="1"/>
</dbReference>
<dbReference type="GO" id="GO:0007155">
    <property type="term" value="P:cell adhesion"/>
    <property type="evidence" value="ECO:0007669"/>
    <property type="project" value="InterPro"/>
</dbReference>
<evidence type="ECO:0000259" key="1">
    <source>
        <dbReference type="Pfam" id="PF07195"/>
    </source>
</evidence>
<dbReference type="InterPro" id="IPR010809">
    <property type="entry name" value="FliD_C"/>
</dbReference>
<evidence type="ECO:0000313" key="2">
    <source>
        <dbReference type="EMBL" id="GAE44046.1"/>
    </source>
</evidence>
<keyword evidence="2" id="KW-0969">Cilium</keyword>
<proteinExistence type="predicted"/>
<protein>
    <submittedName>
        <fullName evidence="2">Flagellar hook-associated protein FliD</fullName>
    </submittedName>
</protein>
<dbReference type="Pfam" id="PF07195">
    <property type="entry name" value="FliD_C"/>
    <property type="match status" value="1"/>
</dbReference>
<dbReference type="GO" id="GO:0071973">
    <property type="term" value="P:bacterial-type flagellum-dependent cell motility"/>
    <property type="evidence" value="ECO:0007669"/>
    <property type="project" value="TreeGrafter"/>
</dbReference>
<keyword evidence="2" id="KW-0966">Cell projection</keyword>
<dbReference type="EMBL" id="BAUW01000005">
    <property type="protein sequence ID" value="GAE44046.1"/>
    <property type="molecule type" value="Genomic_DNA"/>
</dbReference>
<dbReference type="eggNOG" id="COG1345">
    <property type="taxonomic scope" value="Bacteria"/>
</dbReference>
<accession>W4RID7</accession>
<comment type="caution">
    <text evidence="2">The sequence shown here is derived from an EMBL/GenBank/DDBJ whole genome shotgun (WGS) entry which is preliminary data.</text>
</comment>
<dbReference type="InterPro" id="IPR040026">
    <property type="entry name" value="FliD"/>
</dbReference>
<reference evidence="2 3" key="1">
    <citation type="submission" date="2013-12" db="EMBL/GenBank/DDBJ databases">
        <title>NBRP : Genome information of microbial organism related human and environment.</title>
        <authorList>
            <person name="Hattori M."/>
            <person name="Oshima K."/>
            <person name="Inaba H."/>
            <person name="Suda W."/>
            <person name="Sakamoto M."/>
            <person name="Iino T."/>
            <person name="Kitahara M."/>
            <person name="Oshida Y."/>
            <person name="Iida T."/>
            <person name="Kudo T."/>
            <person name="Itoh T."/>
            <person name="Ahmed I."/>
            <person name="Ohkuma M."/>
        </authorList>
    </citation>
    <scope>NUCLEOTIDE SEQUENCE [LARGE SCALE GENOMIC DNA]</scope>
    <source>
        <strain evidence="2 3">JCM 21738</strain>
    </source>
</reference>
<keyword evidence="3" id="KW-1185">Reference proteome</keyword>
<dbReference type="AlphaFoldDB" id="W4RID7"/>
<dbReference type="Proteomes" id="UP000018949">
    <property type="component" value="Unassembled WGS sequence"/>
</dbReference>
<gene>
    <name evidence="2" type="ORF">JCM21738_725</name>
</gene>
<organism evidence="2 3">
    <name type="scientific">Mesobacillus boroniphilus JCM 21738</name>
    <dbReference type="NCBI Taxonomy" id="1294265"/>
    <lineage>
        <taxon>Bacteria</taxon>
        <taxon>Bacillati</taxon>
        <taxon>Bacillota</taxon>
        <taxon>Bacilli</taxon>
        <taxon>Bacillales</taxon>
        <taxon>Bacillaceae</taxon>
        <taxon>Mesobacillus</taxon>
    </lineage>
</organism>
<feature type="domain" description="Flagellar hook-associated protein 2 C-terminal" evidence="1">
    <location>
        <begin position="80"/>
        <end position="195"/>
    </location>
</feature>
<name>W4RID7_9BACI</name>
<keyword evidence="2" id="KW-0282">Flagellum</keyword>
<evidence type="ECO:0000313" key="3">
    <source>
        <dbReference type="Proteomes" id="UP000018949"/>
    </source>
</evidence>
<dbReference type="GO" id="GO:0009421">
    <property type="term" value="C:bacterial-type flagellum filament cap"/>
    <property type="evidence" value="ECO:0007669"/>
    <property type="project" value="InterPro"/>
</dbReference>